<keyword evidence="2" id="KW-1185">Reference proteome</keyword>
<dbReference type="InterPro" id="IPR032710">
    <property type="entry name" value="NTF2-like_dom_sf"/>
</dbReference>
<proteinExistence type="predicted"/>
<evidence type="ECO:0008006" key="3">
    <source>
        <dbReference type="Google" id="ProtNLM"/>
    </source>
</evidence>
<dbReference type="SUPFAM" id="SSF54427">
    <property type="entry name" value="NTF2-like"/>
    <property type="match status" value="1"/>
</dbReference>
<reference evidence="1 2" key="1">
    <citation type="submission" date="2019-07" db="EMBL/GenBank/DDBJ databases">
        <title>Draft genome sequence of Brevibacterium aurantiacum XU54 isolated from Xinjiang China.</title>
        <authorList>
            <person name="Xu X."/>
        </authorList>
    </citation>
    <scope>NUCLEOTIDE SEQUENCE [LARGE SCALE GENOMIC DNA]</scope>
    <source>
        <strain evidence="1 2">XU54</strain>
    </source>
</reference>
<protein>
    <recommendedName>
        <fullName evidence="3">SnoaL-like domain-containing protein</fullName>
    </recommendedName>
</protein>
<accession>A0A556CCH6</accession>
<dbReference type="RefSeq" id="WP_143923156.1">
    <property type="nucleotide sequence ID" value="NZ_VLTK01000007.1"/>
</dbReference>
<organism evidence="1 2">
    <name type="scientific">Brevibacterium aurantiacum</name>
    <dbReference type="NCBI Taxonomy" id="273384"/>
    <lineage>
        <taxon>Bacteria</taxon>
        <taxon>Bacillati</taxon>
        <taxon>Actinomycetota</taxon>
        <taxon>Actinomycetes</taxon>
        <taxon>Micrococcales</taxon>
        <taxon>Brevibacteriaceae</taxon>
        <taxon>Brevibacterium</taxon>
    </lineage>
</organism>
<dbReference type="AlphaFoldDB" id="A0A556CCH6"/>
<dbReference type="OrthoDB" id="5071858at2"/>
<sequence length="148" mass="16722">MSIKQDQINDYLDRYADSLSSFDAETAASLWSTPGVIIDDRFSGVIESRDQMVQGLEQSYPLYQNLGLASVGYEVLDENHMTNNLVLVQVQWKFFDEKGELLTDSNAYYLLRVENTELRTVICIQTDDLEKLQALASSQGMDLTPPAE</sequence>
<evidence type="ECO:0000313" key="2">
    <source>
        <dbReference type="Proteomes" id="UP000316406"/>
    </source>
</evidence>
<comment type="caution">
    <text evidence="1">The sequence shown here is derived from an EMBL/GenBank/DDBJ whole genome shotgun (WGS) entry which is preliminary data.</text>
</comment>
<dbReference type="EMBL" id="VLTK01000007">
    <property type="protein sequence ID" value="TSI15110.1"/>
    <property type="molecule type" value="Genomic_DNA"/>
</dbReference>
<name>A0A556CCH6_BREAU</name>
<gene>
    <name evidence="1" type="ORF">FO013_13925</name>
</gene>
<dbReference type="Proteomes" id="UP000316406">
    <property type="component" value="Unassembled WGS sequence"/>
</dbReference>
<evidence type="ECO:0000313" key="1">
    <source>
        <dbReference type="EMBL" id="TSI15110.1"/>
    </source>
</evidence>